<evidence type="ECO:0000313" key="4">
    <source>
        <dbReference type="Proteomes" id="UP000289856"/>
    </source>
</evidence>
<gene>
    <name evidence="3" type="ORF">KCTCHS21_55360</name>
</gene>
<dbReference type="Proteomes" id="UP000289856">
    <property type="component" value="Chromosome"/>
</dbReference>
<reference evidence="3 4" key="1">
    <citation type="submission" date="2019-01" db="EMBL/GenBank/DDBJ databases">
        <title>Complete genome sequence of Cohnella hallensis HS21 isolated from Korean fir (Abies koreana) rhizospheric soil.</title>
        <authorList>
            <person name="Jiang L."/>
            <person name="Kang S.W."/>
            <person name="Kim S."/>
            <person name="Jung J."/>
            <person name="Kim C.Y."/>
            <person name="Kim D.H."/>
            <person name="Kim S.W."/>
            <person name="Lee J."/>
        </authorList>
    </citation>
    <scope>NUCLEOTIDE SEQUENCE [LARGE SCALE GENOMIC DNA]</scope>
    <source>
        <strain evidence="3 4">HS21</strain>
    </source>
</reference>
<dbReference type="InterPro" id="IPR011990">
    <property type="entry name" value="TPR-like_helical_dom_sf"/>
</dbReference>
<dbReference type="Gene3D" id="3.90.550.10">
    <property type="entry name" value="Spore Coat Polysaccharide Biosynthesis Protein SpsA, Chain A"/>
    <property type="match status" value="1"/>
</dbReference>
<dbReference type="CDD" id="cd02511">
    <property type="entry name" value="Beta4Glucosyltransferase"/>
    <property type="match status" value="1"/>
</dbReference>
<dbReference type="Gene3D" id="1.25.40.10">
    <property type="entry name" value="Tetratricopeptide repeat domain"/>
    <property type="match status" value="2"/>
</dbReference>
<organism evidence="3 4">
    <name type="scientific">Cohnella abietis</name>
    <dbReference type="NCBI Taxonomy" id="2507935"/>
    <lineage>
        <taxon>Bacteria</taxon>
        <taxon>Bacillati</taxon>
        <taxon>Bacillota</taxon>
        <taxon>Bacilli</taxon>
        <taxon>Bacillales</taxon>
        <taxon>Paenibacillaceae</taxon>
        <taxon>Cohnella</taxon>
    </lineage>
</organism>
<dbReference type="PANTHER" id="PTHR43630">
    <property type="entry name" value="POLY-BETA-1,6-N-ACETYL-D-GLUCOSAMINE SYNTHASE"/>
    <property type="match status" value="1"/>
</dbReference>
<dbReference type="OrthoDB" id="9815923at2"/>
<feature type="repeat" description="TPR" evidence="1">
    <location>
        <begin position="549"/>
        <end position="582"/>
    </location>
</feature>
<dbReference type="PROSITE" id="PS50005">
    <property type="entry name" value="TPR"/>
    <property type="match status" value="1"/>
</dbReference>
<dbReference type="InterPro" id="IPR001173">
    <property type="entry name" value="Glyco_trans_2-like"/>
</dbReference>
<evidence type="ECO:0000256" key="1">
    <source>
        <dbReference type="PROSITE-ProRule" id="PRU00339"/>
    </source>
</evidence>
<dbReference type="SUPFAM" id="SSF53448">
    <property type="entry name" value="Nucleotide-diphospho-sugar transferases"/>
    <property type="match status" value="1"/>
</dbReference>
<sequence length="621" mass="72140">MNPLLSLCMIVRNEEEILERCLQSVTGLVDEIVIIDTGSSDSTKKIAAQYTSKIFDLDWTQDFSVARNESIARATGEWILVLDADEYMDSSSFTTLLTFLQNHRNRAPIGIILPIYNFVGAHNSGKISQSKAMRLFTRHPDLMFVRPIHEQLKLVNGNLTEFELEIPIYHSGYIEEAIKSKQKTKRNDEIFQQMRNQGRLTPYDSFTLGNEYMAQDLYEEALSFYLDADQPSEQYKSWLPNCKGARISCLMKLHQYTEAYEQIQLAINRWTGVCDFYWLEGYLYAQLGMDKEAILSLERCIAIAEKKSEHPTYLISPNYGSTLPLQQLYVLYSRSFDLQKTVFCLTKLCYANPTNQSALLQLTKLIITPEQYDQVQSLIQSLYPLPTSSQLTMIVDVFIQLGHKPLSEIYWNNCRVFNIELPLEVKLKYYLLHEDWSLFQQTLVQESEERSANWDFSIYCAAIVWPQHAAELYALLSPEFDSNPANVASVCLYLFRTGQYNQYDELIQRHEEHLEDLANILGGAFYEDRQYELALDYYSLLLKQETLSAKGFENLARLYFMQEETNEGLQFVEKALELLPERIELYMMMLTQTVNSHHKMQIKSRLIKAYPGLLHFPKFPL</sequence>
<dbReference type="Pfam" id="PF00535">
    <property type="entry name" value="Glycos_transf_2"/>
    <property type="match status" value="1"/>
</dbReference>
<dbReference type="InterPro" id="IPR019734">
    <property type="entry name" value="TPR_rpt"/>
</dbReference>
<name>A0A3T1DDG6_9BACL</name>
<dbReference type="SUPFAM" id="SSF48452">
    <property type="entry name" value="TPR-like"/>
    <property type="match status" value="2"/>
</dbReference>
<dbReference type="GO" id="GO:0016740">
    <property type="term" value="F:transferase activity"/>
    <property type="evidence" value="ECO:0007669"/>
    <property type="project" value="UniProtKB-KW"/>
</dbReference>
<dbReference type="SMART" id="SM00028">
    <property type="entry name" value="TPR"/>
    <property type="match status" value="5"/>
</dbReference>
<proteinExistence type="predicted"/>
<feature type="domain" description="Glycosyltransferase 2-like" evidence="2">
    <location>
        <begin position="6"/>
        <end position="115"/>
    </location>
</feature>
<evidence type="ECO:0000259" key="2">
    <source>
        <dbReference type="Pfam" id="PF00535"/>
    </source>
</evidence>
<dbReference type="KEGG" id="cohn:KCTCHS21_55360"/>
<dbReference type="EMBL" id="AP019400">
    <property type="protein sequence ID" value="BBI36137.1"/>
    <property type="molecule type" value="Genomic_DNA"/>
</dbReference>
<keyword evidence="3" id="KW-0808">Transferase</keyword>
<dbReference type="PANTHER" id="PTHR43630:SF2">
    <property type="entry name" value="GLYCOSYLTRANSFERASE"/>
    <property type="match status" value="1"/>
</dbReference>
<evidence type="ECO:0000313" key="3">
    <source>
        <dbReference type="EMBL" id="BBI36137.1"/>
    </source>
</evidence>
<protein>
    <submittedName>
        <fullName evidence="3">Glycosyl transferase family 2</fullName>
    </submittedName>
</protein>
<keyword evidence="4" id="KW-1185">Reference proteome</keyword>
<dbReference type="InterPro" id="IPR029044">
    <property type="entry name" value="Nucleotide-diphossugar_trans"/>
</dbReference>
<dbReference type="AlphaFoldDB" id="A0A3T1DDG6"/>
<keyword evidence="1" id="KW-0802">TPR repeat</keyword>
<accession>A0A3T1DDG6</accession>